<protein>
    <submittedName>
        <fullName evidence="3">Uncharacterized protein</fullName>
    </submittedName>
</protein>
<gene>
    <name evidence="3" type="ORF">BJ085DRAFT_27657</name>
</gene>
<feature type="compositionally biased region" description="Polar residues" evidence="2">
    <location>
        <begin position="160"/>
        <end position="172"/>
    </location>
</feature>
<sequence>MVRQLKDKLLELLRHDDTKVDHLVAEIQRVINGGGSSSDQHHHQGSGGGEATPPSPATTFLGSQPQPPSSAMVRSMVLKTLNYSDPVYNLLSRRLQNLLRTWLLYPGHYAKPAAGDSNGGDNGPSHGAGSSSNSSAPVNPLGIRLRTGLGSAPSSGHGATASNSAATGNPPSVRTGPLGSSADTLLRSYGLEPVEPEMRKLFTRINTLVDYNRLVYGVYYDRIFMELVN</sequence>
<feature type="compositionally biased region" description="Low complexity" evidence="2">
    <location>
        <begin position="123"/>
        <end position="140"/>
    </location>
</feature>
<accession>A0A4P9ZJB7</accession>
<dbReference type="EMBL" id="ML004063">
    <property type="protein sequence ID" value="RKP33304.1"/>
    <property type="molecule type" value="Genomic_DNA"/>
</dbReference>
<proteinExistence type="inferred from homology"/>
<feature type="region of interest" description="Disordered" evidence="2">
    <location>
        <begin position="32"/>
        <end position="71"/>
    </location>
</feature>
<reference evidence="4" key="1">
    <citation type="journal article" date="2018" name="Nat. Microbiol.">
        <title>Leveraging single-cell genomics to expand the fungal tree of life.</title>
        <authorList>
            <person name="Ahrendt S.R."/>
            <person name="Quandt C.A."/>
            <person name="Ciobanu D."/>
            <person name="Clum A."/>
            <person name="Salamov A."/>
            <person name="Andreopoulos B."/>
            <person name="Cheng J.F."/>
            <person name="Woyke T."/>
            <person name="Pelin A."/>
            <person name="Henrissat B."/>
            <person name="Reynolds N.K."/>
            <person name="Benny G.L."/>
            <person name="Smith M.E."/>
            <person name="James T.Y."/>
            <person name="Grigoriev I.V."/>
        </authorList>
    </citation>
    <scope>NUCLEOTIDE SEQUENCE [LARGE SCALE GENOMIC DNA]</scope>
    <source>
        <strain evidence="4">RSA 468</strain>
    </source>
</reference>
<dbReference type="AlphaFoldDB" id="A0A4P9ZJB7"/>
<comment type="similarity">
    <text evidence="1">Belongs to the TCP11 family.</text>
</comment>
<feature type="region of interest" description="Disordered" evidence="2">
    <location>
        <begin position="114"/>
        <end position="179"/>
    </location>
</feature>
<dbReference type="Proteomes" id="UP000268162">
    <property type="component" value="Unassembled WGS sequence"/>
</dbReference>
<keyword evidence="4" id="KW-1185">Reference proteome</keyword>
<evidence type="ECO:0000256" key="1">
    <source>
        <dbReference type="ARBA" id="ARBA00010954"/>
    </source>
</evidence>
<name>A0A4P9ZJB7_9FUNG</name>
<dbReference type="Pfam" id="PF05794">
    <property type="entry name" value="Tcp11"/>
    <property type="match status" value="1"/>
</dbReference>
<dbReference type="InterPro" id="IPR008862">
    <property type="entry name" value="Tcp11"/>
</dbReference>
<evidence type="ECO:0000256" key="2">
    <source>
        <dbReference type="SAM" id="MobiDB-lite"/>
    </source>
</evidence>
<evidence type="ECO:0000313" key="4">
    <source>
        <dbReference type="Proteomes" id="UP000268162"/>
    </source>
</evidence>
<organism evidence="3 4">
    <name type="scientific">Dimargaris cristalligena</name>
    <dbReference type="NCBI Taxonomy" id="215637"/>
    <lineage>
        <taxon>Eukaryota</taxon>
        <taxon>Fungi</taxon>
        <taxon>Fungi incertae sedis</taxon>
        <taxon>Zoopagomycota</taxon>
        <taxon>Kickxellomycotina</taxon>
        <taxon>Dimargaritomycetes</taxon>
        <taxon>Dimargaritales</taxon>
        <taxon>Dimargaritaceae</taxon>
        <taxon>Dimargaris</taxon>
    </lineage>
</organism>
<evidence type="ECO:0000313" key="3">
    <source>
        <dbReference type="EMBL" id="RKP33304.1"/>
    </source>
</evidence>